<organism evidence="1 2">
    <name type="scientific">Nocardia goodfellowii</name>
    <dbReference type="NCBI Taxonomy" id="882446"/>
    <lineage>
        <taxon>Bacteria</taxon>
        <taxon>Bacillati</taxon>
        <taxon>Actinomycetota</taxon>
        <taxon>Actinomycetes</taxon>
        <taxon>Mycobacteriales</taxon>
        <taxon>Nocardiaceae</taxon>
        <taxon>Nocardia</taxon>
    </lineage>
</organism>
<dbReference type="InterPro" id="IPR023159">
    <property type="entry name" value="SO1590-like_sf"/>
</dbReference>
<protein>
    <recommendedName>
        <fullName evidence="3">DUF3224 domain-containing protein</fullName>
    </recommendedName>
</protein>
<reference evidence="1 2" key="1">
    <citation type="submission" date="2021-03" db="EMBL/GenBank/DDBJ databases">
        <title>Sequencing the genomes of 1000 actinobacteria strains.</title>
        <authorList>
            <person name="Klenk H.-P."/>
        </authorList>
    </citation>
    <scope>NUCLEOTIDE SEQUENCE [LARGE SCALE GENOMIC DNA]</scope>
    <source>
        <strain evidence="1 2">DSM 45516</strain>
    </source>
</reference>
<accession>A0ABS4QFV7</accession>
<sequence length="134" mass="13861">MSENKATGTIESKSWDQTEYADAGAGVPKLATAQGFDVYRGDFEGEAHWQGLMCAFTDGSGTFDSLQRTTGTLDGRSGSFVLRMSGTFAATGDSRADWSVVPGSGTGELADISGTGGYVSSAGATTYTLVYSLP</sequence>
<dbReference type="Pfam" id="PF11528">
    <property type="entry name" value="DUF3224"/>
    <property type="match status" value="1"/>
</dbReference>
<comment type="caution">
    <text evidence="1">The sequence shown here is derived from an EMBL/GenBank/DDBJ whole genome shotgun (WGS) entry which is preliminary data.</text>
</comment>
<evidence type="ECO:0000313" key="1">
    <source>
        <dbReference type="EMBL" id="MBP2189551.1"/>
    </source>
</evidence>
<keyword evidence="2" id="KW-1185">Reference proteome</keyword>
<dbReference type="SUPFAM" id="SSF159238">
    <property type="entry name" value="SO1590-like"/>
    <property type="match status" value="1"/>
</dbReference>
<dbReference type="InterPro" id="IPR021607">
    <property type="entry name" value="DUF3224"/>
</dbReference>
<proteinExistence type="predicted"/>
<evidence type="ECO:0000313" key="2">
    <source>
        <dbReference type="Proteomes" id="UP001519325"/>
    </source>
</evidence>
<dbReference type="Proteomes" id="UP001519325">
    <property type="component" value="Unassembled WGS sequence"/>
</dbReference>
<evidence type="ECO:0008006" key="3">
    <source>
        <dbReference type="Google" id="ProtNLM"/>
    </source>
</evidence>
<dbReference type="EMBL" id="JAGGMR010000001">
    <property type="protein sequence ID" value="MBP2189551.1"/>
    <property type="molecule type" value="Genomic_DNA"/>
</dbReference>
<name>A0ABS4QFV7_9NOCA</name>
<dbReference type="Gene3D" id="2.40.350.10">
    <property type="entry name" value="SO1590-like"/>
    <property type="match status" value="1"/>
</dbReference>
<dbReference type="RefSeq" id="WP_209888389.1">
    <property type="nucleotide sequence ID" value="NZ_JAGGMR010000001.1"/>
</dbReference>
<gene>
    <name evidence="1" type="ORF">BJ987_002452</name>
</gene>